<evidence type="ECO:0000313" key="8">
    <source>
        <dbReference type="Proteomes" id="UP001148786"/>
    </source>
</evidence>
<evidence type="ECO:0000256" key="5">
    <source>
        <dbReference type="ARBA" id="ARBA00023136"/>
    </source>
</evidence>
<evidence type="ECO:0000256" key="1">
    <source>
        <dbReference type="ARBA" id="ARBA00004141"/>
    </source>
</evidence>
<keyword evidence="8" id="KW-1185">Reference proteome</keyword>
<dbReference type="InterPro" id="IPR036259">
    <property type="entry name" value="MFS_trans_sf"/>
</dbReference>
<dbReference type="SUPFAM" id="SSF103473">
    <property type="entry name" value="MFS general substrate transporter"/>
    <property type="match status" value="1"/>
</dbReference>
<dbReference type="PANTHER" id="PTHR43791:SF63">
    <property type="entry name" value="HIGH AFFINITY CYSTEINE TRANSPORTER"/>
    <property type="match status" value="1"/>
</dbReference>
<dbReference type="GO" id="GO:0022857">
    <property type="term" value="F:transmembrane transporter activity"/>
    <property type="evidence" value="ECO:0007669"/>
    <property type="project" value="InterPro"/>
</dbReference>
<evidence type="ECO:0000256" key="4">
    <source>
        <dbReference type="ARBA" id="ARBA00022989"/>
    </source>
</evidence>
<feature type="transmembrane region" description="Helical" evidence="6">
    <location>
        <begin position="389"/>
        <end position="412"/>
    </location>
</feature>
<comment type="caution">
    <text evidence="7">The sequence shown here is derived from an EMBL/GenBank/DDBJ whole genome shotgun (WGS) entry which is preliminary data.</text>
</comment>
<evidence type="ECO:0000313" key="7">
    <source>
        <dbReference type="EMBL" id="KAJ3517410.1"/>
    </source>
</evidence>
<dbReference type="InterPro" id="IPR011701">
    <property type="entry name" value="MFS"/>
</dbReference>
<accession>A0A9W8N1Q1</accession>
<keyword evidence="4 6" id="KW-1133">Transmembrane helix</keyword>
<feature type="transmembrane region" description="Helical" evidence="6">
    <location>
        <begin position="195"/>
        <end position="217"/>
    </location>
</feature>
<dbReference type="EMBL" id="JANKHO010000020">
    <property type="protein sequence ID" value="KAJ3517410.1"/>
    <property type="molecule type" value="Genomic_DNA"/>
</dbReference>
<feature type="transmembrane region" description="Helical" evidence="6">
    <location>
        <begin position="229"/>
        <end position="249"/>
    </location>
</feature>
<evidence type="ECO:0000256" key="6">
    <source>
        <dbReference type="SAM" id="Phobius"/>
    </source>
</evidence>
<dbReference type="PANTHER" id="PTHR43791">
    <property type="entry name" value="PERMEASE-RELATED"/>
    <property type="match status" value="1"/>
</dbReference>
<name>A0A9W8N1Q1_9AGAR</name>
<keyword evidence="5 6" id="KW-0472">Membrane</keyword>
<reference evidence="7" key="1">
    <citation type="submission" date="2022-07" db="EMBL/GenBank/DDBJ databases">
        <title>Genome Sequence of Agrocybe chaxingu.</title>
        <authorList>
            <person name="Buettner E."/>
        </authorList>
    </citation>
    <scope>NUCLEOTIDE SEQUENCE</scope>
    <source>
        <strain evidence="7">MP-N11</strain>
    </source>
</reference>
<protein>
    <submittedName>
        <fullName evidence="7">Uncharacterized protein</fullName>
    </submittedName>
</protein>
<gene>
    <name evidence="7" type="ORF">NLJ89_g522</name>
</gene>
<evidence type="ECO:0000256" key="3">
    <source>
        <dbReference type="ARBA" id="ARBA00022692"/>
    </source>
</evidence>
<dbReference type="Pfam" id="PF07690">
    <property type="entry name" value="MFS_1"/>
    <property type="match status" value="1"/>
</dbReference>
<proteinExistence type="predicted"/>
<sequence>MDSGSVSEHSEKHSPEHAHTAIAKLRDVDVAAALDSDKPLDPEVAARLRKKIDWHLMPLMCIMYLMAFADKITLGQSAVLGILPGANLTQNQFNWLGTVFYLSYLAFEYPQNLALQTLPVASTSSSGVSLFYVMQHASLLEGSSLSGSFSACAKACQPSEWLTPVGLQSPTGAITPGFMIVTSMFYTRAEQNKRVGYWFLMNGFAIIFLGFVSFGVLHTKTENFMPWQWLMIITGIITLVTAVLFWFFFPDSPTTAYFLTPEERAQAVQRIKINQAGVENKHWKRDQFIEAFTDPKVWVMALFAAVGQVNVVNSLTNQRQLIINQFGFTPIQTTLLGSVDGVVEILTIWLGVSLVAIPALGRGYTAVMCFVPALLGSILVSTLPSHNRIGLLFSYWIAIFVFVPFVILLGWMGTITSGHTKKTTVNAIVLCAYAIGNAAGPFMWKKHYQPRNHVPWAVISACIFTCAMLMLLLRFMLASENKNRDAEKRDDTYDDVYITEVTTDGKTIEKRVDRAFLDLTDIQNRDFRYVL</sequence>
<organism evidence="7 8">
    <name type="scientific">Agrocybe chaxingu</name>
    <dbReference type="NCBI Taxonomy" id="84603"/>
    <lineage>
        <taxon>Eukaryota</taxon>
        <taxon>Fungi</taxon>
        <taxon>Dikarya</taxon>
        <taxon>Basidiomycota</taxon>
        <taxon>Agaricomycotina</taxon>
        <taxon>Agaricomycetes</taxon>
        <taxon>Agaricomycetidae</taxon>
        <taxon>Agaricales</taxon>
        <taxon>Agaricineae</taxon>
        <taxon>Strophariaceae</taxon>
        <taxon>Agrocybe</taxon>
    </lineage>
</organism>
<feature type="transmembrane region" description="Helical" evidence="6">
    <location>
        <begin position="364"/>
        <end position="383"/>
    </location>
</feature>
<feature type="transmembrane region" description="Helical" evidence="6">
    <location>
        <begin position="424"/>
        <end position="444"/>
    </location>
</feature>
<keyword evidence="2" id="KW-0813">Transport</keyword>
<dbReference type="AlphaFoldDB" id="A0A9W8N1Q1"/>
<feature type="transmembrane region" description="Helical" evidence="6">
    <location>
        <begin position="456"/>
        <end position="477"/>
    </location>
</feature>
<evidence type="ECO:0000256" key="2">
    <source>
        <dbReference type="ARBA" id="ARBA00022448"/>
    </source>
</evidence>
<dbReference type="GO" id="GO:0016020">
    <property type="term" value="C:membrane"/>
    <property type="evidence" value="ECO:0007669"/>
    <property type="project" value="UniProtKB-SubCell"/>
</dbReference>
<dbReference type="OrthoDB" id="6730379at2759"/>
<dbReference type="Proteomes" id="UP001148786">
    <property type="component" value="Unassembled WGS sequence"/>
</dbReference>
<keyword evidence="3 6" id="KW-0812">Transmembrane</keyword>
<comment type="subcellular location">
    <subcellularLocation>
        <location evidence="1">Membrane</location>
        <topology evidence="1">Multi-pass membrane protein</topology>
    </subcellularLocation>
</comment>
<dbReference type="Gene3D" id="1.20.1250.20">
    <property type="entry name" value="MFS general substrate transporter like domains"/>
    <property type="match status" value="1"/>
</dbReference>